<comment type="similarity">
    <text evidence="2">Belongs to the TsaE family.</text>
</comment>
<accession>E0UFF4</accession>
<dbReference type="HOGENOM" id="CLU_087829_3_1_3"/>
<dbReference type="GO" id="GO:0005737">
    <property type="term" value="C:cytoplasm"/>
    <property type="evidence" value="ECO:0007669"/>
    <property type="project" value="UniProtKB-SubCell"/>
</dbReference>
<evidence type="ECO:0000256" key="9">
    <source>
        <dbReference type="ARBA" id="ARBA00022842"/>
    </source>
</evidence>
<dbReference type="eggNOG" id="COG0802">
    <property type="taxonomic scope" value="Bacteria"/>
</dbReference>
<evidence type="ECO:0000313" key="12">
    <source>
        <dbReference type="Proteomes" id="UP000008206"/>
    </source>
</evidence>
<dbReference type="Pfam" id="PF02367">
    <property type="entry name" value="TsaE"/>
    <property type="match status" value="1"/>
</dbReference>
<keyword evidence="6" id="KW-0479">Metal-binding</keyword>
<keyword evidence="4" id="KW-0963">Cytoplasm</keyword>
<dbReference type="EMBL" id="CP002198">
    <property type="protein sequence ID" value="ADN16648.1"/>
    <property type="molecule type" value="Genomic_DNA"/>
</dbReference>
<evidence type="ECO:0000256" key="5">
    <source>
        <dbReference type="ARBA" id="ARBA00022694"/>
    </source>
</evidence>
<reference evidence="12" key="1">
    <citation type="journal article" date="2011" name="MBio">
        <title>Novel metabolic attributes of the genus Cyanothece, comprising a group of unicellular nitrogen-fixing Cyanobacteria.</title>
        <authorList>
            <person name="Bandyopadhyay A."/>
            <person name="Elvitigala T."/>
            <person name="Welsh E."/>
            <person name="Stockel J."/>
            <person name="Liberton M."/>
            <person name="Min H."/>
            <person name="Sherman L.A."/>
            <person name="Pakrasi H.B."/>
        </authorList>
    </citation>
    <scope>NUCLEOTIDE SEQUENCE [LARGE SCALE GENOMIC DNA]</scope>
    <source>
        <strain evidence="12">PCC 7822</strain>
    </source>
</reference>
<keyword evidence="9" id="KW-0460">Magnesium</keyword>
<keyword evidence="7" id="KW-0547">Nucleotide-binding</keyword>
<sequence length="152" mass="17233">MTLPDSTATYHLGKKLGENLPPLSVVLLFGDLGAGKTTLVQGIGEGLAIEEPIVSPTFTLINEYHEGRLPLYHFDLYRLQSEEIKSLYLELYWDAVEVPPGIMAIEWAQRLPRKPPNYLELQLTYLPEQGRQVQIQLVGKWEFNLDLLKLSA</sequence>
<evidence type="ECO:0000313" key="11">
    <source>
        <dbReference type="EMBL" id="ADN16648.1"/>
    </source>
</evidence>
<dbReference type="Gene3D" id="3.40.50.300">
    <property type="entry name" value="P-loop containing nucleotide triphosphate hydrolases"/>
    <property type="match status" value="1"/>
</dbReference>
<dbReference type="GO" id="GO:0005524">
    <property type="term" value="F:ATP binding"/>
    <property type="evidence" value="ECO:0007669"/>
    <property type="project" value="UniProtKB-KW"/>
</dbReference>
<dbReference type="Proteomes" id="UP000008206">
    <property type="component" value="Chromosome"/>
</dbReference>
<proteinExistence type="inferred from homology"/>
<organism evidence="11 12">
    <name type="scientific">Gloeothece verrucosa (strain PCC 7822)</name>
    <name type="common">Cyanothece sp. (strain PCC 7822)</name>
    <dbReference type="NCBI Taxonomy" id="497965"/>
    <lineage>
        <taxon>Bacteria</taxon>
        <taxon>Bacillati</taxon>
        <taxon>Cyanobacteriota</taxon>
        <taxon>Cyanophyceae</taxon>
        <taxon>Oscillatoriophycideae</taxon>
        <taxon>Chroococcales</taxon>
        <taxon>Aphanothecaceae</taxon>
        <taxon>Gloeothece</taxon>
        <taxon>Gloeothece verrucosa</taxon>
    </lineage>
</organism>
<evidence type="ECO:0000256" key="1">
    <source>
        <dbReference type="ARBA" id="ARBA00004496"/>
    </source>
</evidence>
<evidence type="ECO:0000256" key="6">
    <source>
        <dbReference type="ARBA" id="ARBA00022723"/>
    </source>
</evidence>
<dbReference type="SUPFAM" id="SSF52540">
    <property type="entry name" value="P-loop containing nucleoside triphosphate hydrolases"/>
    <property type="match status" value="1"/>
</dbReference>
<dbReference type="InterPro" id="IPR027417">
    <property type="entry name" value="P-loop_NTPase"/>
</dbReference>
<dbReference type="AlphaFoldDB" id="E0UFF4"/>
<dbReference type="KEGG" id="cyj:Cyan7822_4745"/>
<evidence type="ECO:0000256" key="3">
    <source>
        <dbReference type="ARBA" id="ARBA00019010"/>
    </source>
</evidence>
<dbReference type="GO" id="GO:0002949">
    <property type="term" value="P:tRNA threonylcarbamoyladenosine modification"/>
    <property type="evidence" value="ECO:0007669"/>
    <property type="project" value="InterPro"/>
</dbReference>
<dbReference type="InterPro" id="IPR003442">
    <property type="entry name" value="T6A_TsaE"/>
</dbReference>
<evidence type="ECO:0000256" key="10">
    <source>
        <dbReference type="ARBA" id="ARBA00032441"/>
    </source>
</evidence>
<dbReference type="GO" id="GO:0046872">
    <property type="term" value="F:metal ion binding"/>
    <property type="evidence" value="ECO:0007669"/>
    <property type="project" value="UniProtKB-KW"/>
</dbReference>
<evidence type="ECO:0000256" key="4">
    <source>
        <dbReference type="ARBA" id="ARBA00022490"/>
    </source>
</evidence>
<evidence type="ECO:0000256" key="7">
    <source>
        <dbReference type="ARBA" id="ARBA00022741"/>
    </source>
</evidence>
<dbReference type="STRING" id="497965.Cyan7822_4745"/>
<keyword evidence="8" id="KW-0067">ATP-binding</keyword>
<name>E0UFF4_GLOV7</name>
<keyword evidence="12" id="KW-1185">Reference proteome</keyword>
<evidence type="ECO:0000256" key="2">
    <source>
        <dbReference type="ARBA" id="ARBA00007599"/>
    </source>
</evidence>
<dbReference type="PANTHER" id="PTHR33540:SF2">
    <property type="entry name" value="TRNA THREONYLCARBAMOYLADENOSINE BIOSYNTHESIS PROTEIN TSAE"/>
    <property type="match status" value="1"/>
</dbReference>
<protein>
    <recommendedName>
        <fullName evidence="3">tRNA threonylcarbamoyladenosine biosynthesis protein TsaE</fullName>
    </recommendedName>
    <alternativeName>
        <fullName evidence="10">t(6)A37 threonylcarbamoyladenosine biosynthesis protein TsaE</fullName>
    </alternativeName>
</protein>
<dbReference type="PANTHER" id="PTHR33540">
    <property type="entry name" value="TRNA THREONYLCARBAMOYLADENOSINE BIOSYNTHESIS PROTEIN TSAE"/>
    <property type="match status" value="1"/>
</dbReference>
<gene>
    <name evidence="11" type="ordered locus">Cyan7822_4745</name>
</gene>
<keyword evidence="5" id="KW-0819">tRNA processing</keyword>
<comment type="subcellular location">
    <subcellularLocation>
        <location evidence="1">Cytoplasm</location>
    </subcellularLocation>
</comment>
<evidence type="ECO:0000256" key="8">
    <source>
        <dbReference type="ARBA" id="ARBA00022840"/>
    </source>
</evidence>
<dbReference type="NCBIfam" id="TIGR00150">
    <property type="entry name" value="T6A_YjeE"/>
    <property type="match status" value="1"/>
</dbReference>